<sequence>MVTIQNELVLRNICEYLYDEYDIERIEIQIKFAEYESRLFDYENSGWDTCLMKDSPILFLWEIFMKSYHHSLKDEVFKLFFPLKFRTERLMISEFLLTDKSNISRKEDREQLHNCEWFNKIPLLGENQCNQCRGTGAEWDKE</sequence>
<proteinExistence type="predicted"/>
<protein>
    <submittedName>
        <fullName evidence="1">Uncharacterized protein</fullName>
    </submittedName>
</protein>
<reference evidence="1" key="1">
    <citation type="submission" date="2019-10" db="EMBL/GenBank/DDBJ databases">
        <title>Conservation and host-specific expression of non-tandemly repeated heterogenous ribosome RNA gene in arbuscular mycorrhizal fungi.</title>
        <authorList>
            <person name="Maeda T."/>
            <person name="Kobayashi Y."/>
            <person name="Nakagawa T."/>
            <person name="Ezawa T."/>
            <person name="Yamaguchi K."/>
            <person name="Bino T."/>
            <person name="Nishimoto Y."/>
            <person name="Shigenobu S."/>
            <person name="Kawaguchi M."/>
        </authorList>
    </citation>
    <scope>NUCLEOTIDE SEQUENCE</scope>
    <source>
        <strain evidence="1">HR1</strain>
    </source>
</reference>
<dbReference type="EMBL" id="BLAL01000306">
    <property type="protein sequence ID" value="GET02267.1"/>
    <property type="molecule type" value="Genomic_DNA"/>
</dbReference>
<comment type="caution">
    <text evidence="1">The sequence shown here is derived from an EMBL/GenBank/DDBJ whole genome shotgun (WGS) entry which is preliminary data.</text>
</comment>
<accession>A0A8H3MDD8</accession>
<gene>
    <name evidence="1" type="ORF">RCL2_002865100</name>
</gene>
<organism evidence="1 2">
    <name type="scientific">Rhizophagus clarus</name>
    <dbReference type="NCBI Taxonomy" id="94130"/>
    <lineage>
        <taxon>Eukaryota</taxon>
        <taxon>Fungi</taxon>
        <taxon>Fungi incertae sedis</taxon>
        <taxon>Mucoromycota</taxon>
        <taxon>Glomeromycotina</taxon>
        <taxon>Glomeromycetes</taxon>
        <taxon>Glomerales</taxon>
        <taxon>Glomeraceae</taxon>
        <taxon>Rhizophagus</taxon>
    </lineage>
</organism>
<dbReference type="Proteomes" id="UP000615446">
    <property type="component" value="Unassembled WGS sequence"/>
</dbReference>
<evidence type="ECO:0000313" key="1">
    <source>
        <dbReference type="EMBL" id="GET02267.1"/>
    </source>
</evidence>
<dbReference type="AlphaFoldDB" id="A0A8H3MDD8"/>
<name>A0A8H3MDD8_9GLOM</name>
<evidence type="ECO:0000313" key="2">
    <source>
        <dbReference type="Proteomes" id="UP000615446"/>
    </source>
</evidence>